<dbReference type="EMBL" id="CP104973">
    <property type="protein sequence ID" value="UXN60761.1"/>
    <property type="molecule type" value="Genomic_DNA"/>
</dbReference>
<proteinExistence type="predicted"/>
<accession>A0ACD4D4H8</accession>
<gene>
    <name evidence="1" type="ORF">N8E88_30530</name>
</gene>
<organism evidence="1 2">
    <name type="scientific">Phyllobacterium zundukense</name>
    <dbReference type="NCBI Taxonomy" id="1867719"/>
    <lineage>
        <taxon>Bacteria</taxon>
        <taxon>Pseudomonadati</taxon>
        <taxon>Pseudomonadota</taxon>
        <taxon>Alphaproteobacteria</taxon>
        <taxon>Hyphomicrobiales</taxon>
        <taxon>Phyllobacteriaceae</taxon>
        <taxon>Phyllobacterium</taxon>
    </lineage>
</organism>
<sequence>MIAILRAACRVLGLKRRNALGMPGFAAAAALALSIGPTQQANAAGSGDGIFINPGSTSSCIIISMVAVVPSTLLRSNSADCSPATKSSQTDHVLFYNPVSNSSNSLSLGGELYVNGGFIGLNNPAMFRGQILNSMAIGNQKTKAAGKDAIAVGNGAQSTSGDNIAIGRDSQAGYIAAAGSSMETDIPDADLRAIAIGAGTKALEQDTIAIGYRALAEDNMFGAAAIGANAEVHMLGGVALGFKSVTGATAVSTANVTINGAQYNFAGDQAYSQVSIGKAGTEDTDAVNVGQLKGLADAGTEAVKNLGDVAVKYVWDDKNGNGELDAGEVVDYGKVKLAGAGANGTVISNLGNGAVNATSREAINGSQIFGIAAAFGGGAGWNADGIFTGPTYKITVINPDRTLGSKDHDNVGDALGGLDNSVRIVNAKTDNVTDRLNALGSDALIWDESKKAFTASHADATSKAVSGNNRITDLHPRPDRSFPIPVTASSRPR</sequence>
<evidence type="ECO:0000313" key="2">
    <source>
        <dbReference type="Proteomes" id="UP001061991"/>
    </source>
</evidence>
<keyword evidence="2" id="KW-1185">Reference proteome</keyword>
<name>A0ACD4D4H8_9HYPH</name>
<evidence type="ECO:0000313" key="1">
    <source>
        <dbReference type="EMBL" id="UXN60761.1"/>
    </source>
</evidence>
<dbReference type="Proteomes" id="UP001061991">
    <property type="component" value="Chromosome"/>
</dbReference>
<protein>
    <submittedName>
        <fullName evidence="1">Uncharacterized protein</fullName>
    </submittedName>
</protein>
<reference evidence="1" key="1">
    <citation type="submission" date="2022-09" db="EMBL/GenBank/DDBJ databases">
        <title>Interaction between co-microsymbionts with complementary sets of symbiotic genes in legume-rhizobium systems.</title>
        <authorList>
            <person name="Safronova V."/>
            <person name="Sazanova A."/>
            <person name="Afonin A."/>
            <person name="Chirak E."/>
        </authorList>
    </citation>
    <scope>NUCLEOTIDE SEQUENCE</scope>
    <source>
        <strain evidence="1">A18/3m</strain>
    </source>
</reference>